<dbReference type="SUPFAM" id="SSF56014">
    <property type="entry name" value="Nitrite and sulphite reductase 4Fe-4S domain-like"/>
    <property type="match status" value="2"/>
</dbReference>
<dbReference type="SUPFAM" id="SSF55124">
    <property type="entry name" value="Nitrite/Sulfite reductase N-terminal domain-like"/>
    <property type="match status" value="2"/>
</dbReference>
<keyword evidence="6" id="KW-0411">Iron-sulfur</keyword>
<accession>A0A6N4TG65</accession>
<gene>
    <name evidence="9" type="ORF">Aargi30884_08010</name>
</gene>
<dbReference type="EMBL" id="AP019695">
    <property type="protein sequence ID" value="BBK21898.1"/>
    <property type="molecule type" value="Genomic_DNA"/>
</dbReference>
<evidence type="ECO:0000256" key="6">
    <source>
        <dbReference type="ARBA" id="ARBA00023014"/>
    </source>
</evidence>
<sequence>MDKNLKQELLEEIEEFQVQTNRFLQKELSVKEFKGYSGGFGSYAQRGAQSFMLRLRMNQGVITKDRLKFICDVCEEHQVSKSHFTTCQTIQLHDLTGSEIPSIMKEALDHDIVCRGGGGDFPRNVMCSPLSGVDSKEAFDVRPYAEKTGEYLLSIINKYTLPRKLKVAFSNSAENETHATFRDLGFVANEDHTFDVYCAGGLGNNPKMGVKVGNHVPCKDILYYVSTMVLMFMEFGNYENRAKARTRYMQETLGSEQFVEEFKKKVELAKQGQSHDLYIEEPVLTKTGDGIIEGKRIFKQKQDGLYAVFYHPICGMITPAKLKELYTVMKDMEDVEIRITPQQSCYIINLTASEAQKVLAVTEDGARTQFECSVSCIGASTCQVGLRDSNGMLKTLIYYLRDKNYADNVLPKIFVSGCTSSCGTNQIGEIGLQGTIKVIDKKPLPAYQVSLYGNDKQNNERFGDIIGVLLEDDVCLFFDEIASKVSEKQMTYTTWKDECKEEFDTILNTYIKPLR</sequence>
<dbReference type="RefSeq" id="WP_163051562.1">
    <property type="nucleotide sequence ID" value="NZ_AP019695.1"/>
</dbReference>
<evidence type="ECO:0000259" key="7">
    <source>
        <dbReference type="Pfam" id="PF01077"/>
    </source>
</evidence>
<dbReference type="InterPro" id="IPR051329">
    <property type="entry name" value="NIR_SIR_4Fe-4S"/>
</dbReference>
<evidence type="ECO:0000259" key="8">
    <source>
        <dbReference type="Pfam" id="PF03460"/>
    </source>
</evidence>
<dbReference type="InterPro" id="IPR005117">
    <property type="entry name" value="NiRdtase/SiRdtase_haem-b_fer"/>
</dbReference>
<dbReference type="PANTHER" id="PTHR32439">
    <property type="entry name" value="FERREDOXIN--NITRITE REDUCTASE, CHLOROPLASTIC"/>
    <property type="match status" value="1"/>
</dbReference>
<keyword evidence="10" id="KW-1185">Reference proteome</keyword>
<keyword evidence="1" id="KW-0004">4Fe-4S</keyword>
<evidence type="ECO:0000256" key="3">
    <source>
        <dbReference type="ARBA" id="ARBA00022723"/>
    </source>
</evidence>
<evidence type="ECO:0000313" key="10">
    <source>
        <dbReference type="Proteomes" id="UP000464754"/>
    </source>
</evidence>
<evidence type="ECO:0000313" key="9">
    <source>
        <dbReference type="EMBL" id="BBK21898.1"/>
    </source>
</evidence>
<reference evidence="10" key="1">
    <citation type="submission" date="2019-05" db="EMBL/GenBank/DDBJ databases">
        <title>Complete genome sequencing of Absiella argi strain JCM 30884.</title>
        <authorList>
            <person name="Sakamoto M."/>
            <person name="Murakami T."/>
            <person name="Mori H."/>
        </authorList>
    </citation>
    <scope>NUCLEOTIDE SEQUENCE [LARGE SCALE GENOMIC DNA]</scope>
    <source>
        <strain evidence="10">JCM 30884</strain>
    </source>
</reference>
<dbReference type="Pfam" id="PF03460">
    <property type="entry name" value="NIR_SIR_ferr"/>
    <property type="match status" value="2"/>
</dbReference>
<evidence type="ECO:0000256" key="1">
    <source>
        <dbReference type="ARBA" id="ARBA00022485"/>
    </source>
</evidence>
<dbReference type="InterPro" id="IPR036136">
    <property type="entry name" value="Nit/Sulf_reduc_fer-like_dom_sf"/>
</dbReference>
<dbReference type="Gene3D" id="3.30.413.10">
    <property type="entry name" value="Sulfite Reductase Hemoprotein, domain 1"/>
    <property type="match status" value="2"/>
</dbReference>
<dbReference type="InterPro" id="IPR006066">
    <property type="entry name" value="NO2/SO3_Rdtase_FeS/sirohaem_BS"/>
</dbReference>
<dbReference type="Gene3D" id="3.90.480.10">
    <property type="entry name" value="Sulfite Reductase Hemoprotein,Domain 2"/>
    <property type="match status" value="1"/>
</dbReference>
<keyword evidence="3" id="KW-0479">Metal-binding</keyword>
<keyword evidence="2" id="KW-0349">Heme</keyword>
<keyword evidence="5" id="KW-0408">Iron</keyword>
<proteinExistence type="predicted"/>
<evidence type="ECO:0000256" key="4">
    <source>
        <dbReference type="ARBA" id="ARBA00023002"/>
    </source>
</evidence>
<feature type="domain" description="Nitrite/sulphite reductase 4Fe-4S" evidence="7">
    <location>
        <begin position="119"/>
        <end position="267"/>
    </location>
</feature>
<dbReference type="GO" id="GO:0046872">
    <property type="term" value="F:metal ion binding"/>
    <property type="evidence" value="ECO:0007669"/>
    <property type="project" value="UniProtKB-KW"/>
</dbReference>
<name>A0A6N4TG65_9FIRM</name>
<protein>
    <submittedName>
        <fullName evidence="9">Ferredoxin--nitrite reductase</fullName>
    </submittedName>
</protein>
<dbReference type="GO" id="GO:0020037">
    <property type="term" value="F:heme binding"/>
    <property type="evidence" value="ECO:0007669"/>
    <property type="project" value="InterPro"/>
</dbReference>
<dbReference type="InterPro" id="IPR006067">
    <property type="entry name" value="NO2/SO3_Rdtase_4Fe4S_dom"/>
</dbReference>
<keyword evidence="4" id="KW-0560">Oxidoreductase</keyword>
<dbReference type="KEGG" id="aarg:Aargi30884_08010"/>
<feature type="domain" description="Nitrite/Sulfite reductase ferredoxin-like" evidence="8">
    <location>
        <begin position="299"/>
        <end position="360"/>
    </location>
</feature>
<evidence type="ECO:0000256" key="2">
    <source>
        <dbReference type="ARBA" id="ARBA00022617"/>
    </source>
</evidence>
<dbReference type="GO" id="GO:0016491">
    <property type="term" value="F:oxidoreductase activity"/>
    <property type="evidence" value="ECO:0007669"/>
    <property type="project" value="UniProtKB-KW"/>
</dbReference>
<organism evidence="9 10">
    <name type="scientific">Amedibacterium intestinale</name>
    <dbReference type="NCBI Taxonomy" id="2583452"/>
    <lineage>
        <taxon>Bacteria</taxon>
        <taxon>Bacillati</taxon>
        <taxon>Bacillota</taxon>
        <taxon>Erysipelotrichia</taxon>
        <taxon>Erysipelotrichales</taxon>
        <taxon>Erysipelotrichaceae</taxon>
        <taxon>Amedibacterium</taxon>
    </lineage>
</organism>
<dbReference type="InterPro" id="IPR045854">
    <property type="entry name" value="NO2/SO3_Rdtase_4Fe4S_sf"/>
</dbReference>
<dbReference type="Proteomes" id="UP000464754">
    <property type="component" value="Chromosome"/>
</dbReference>
<dbReference type="AlphaFoldDB" id="A0A6N4TG65"/>
<dbReference type="PROSITE" id="PS00365">
    <property type="entry name" value="NIR_SIR"/>
    <property type="match status" value="1"/>
</dbReference>
<evidence type="ECO:0000256" key="5">
    <source>
        <dbReference type="ARBA" id="ARBA00023004"/>
    </source>
</evidence>
<dbReference type="Pfam" id="PF01077">
    <property type="entry name" value="NIR_SIR"/>
    <property type="match status" value="1"/>
</dbReference>
<feature type="domain" description="Nitrite/Sulfite reductase ferredoxin-like" evidence="8">
    <location>
        <begin position="44"/>
        <end position="107"/>
    </location>
</feature>
<dbReference type="PANTHER" id="PTHR32439:SF9">
    <property type="entry name" value="BLR3264 PROTEIN"/>
    <property type="match status" value="1"/>
</dbReference>
<dbReference type="GO" id="GO:0051539">
    <property type="term" value="F:4 iron, 4 sulfur cluster binding"/>
    <property type="evidence" value="ECO:0007669"/>
    <property type="project" value="UniProtKB-KW"/>
</dbReference>